<reference evidence="2" key="1">
    <citation type="journal article" date="2019" name="Int. J. Syst. Evol. Microbiol.">
        <title>The Global Catalogue of Microorganisms (GCM) 10K type strain sequencing project: providing services to taxonomists for standard genome sequencing and annotation.</title>
        <authorList>
            <consortium name="The Broad Institute Genomics Platform"/>
            <consortium name="The Broad Institute Genome Sequencing Center for Infectious Disease"/>
            <person name="Wu L."/>
            <person name="Ma J."/>
        </authorList>
    </citation>
    <scope>NUCLEOTIDE SEQUENCE [LARGE SCALE GENOMIC DNA]</scope>
    <source>
        <strain evidence="2">CCUG 54518</strain>
    </source>
</reference>
<accession>A0ABW2R469</accession>
<protein>
    <recommendedName>
        <fullName evidence="3">Alpha/beta hydrolase</fullName>
    </recommendedName>
</protein>
<evidence type="ECO:0000313" key="1">
    <source>
        <dbReference type="EMBL" id="MFC7433205.1"/>
    </source>
</evidence>
<keyword evidence="2" id="KW-1185">Reference proteome</keyword>
<dbReference type="Gene3D" id="3.40.50.1820">
    <property type="entry name" value="alpha/beta hydrolase"/>
    <property type="match status" value="1"/>
</dbReference>
<gene>
    <name evidence="1" type="ORF">ACFQNJ_01625</name>
</gene>
<organism evidence="1 2">
    <name type="scientific">Hydrogenophaga bisanensis</name>
    <dbReference type="NCBI Taxonomy" id="439611"/>
    <lineage>
        <taxon>Bacteria</taxon>
        <taxon>Pseudomonadati</taxon>
        <taxon>Pseudomonadota</taxon>
        <taxon>Betaproteobacteria</taxon>
        <taxon>Burkholderiales</taxon>
        <taxon>Comamonadaceae</taxon>
        <taxon>Hydrogenophaga</taxon>
    </lineage>
</organism>
<dbReference type="RefSeq" id="WP_382253316.1">
    <property type="nucleotide sequence ID" value="NZ_JBHTBX010000001.1"/>
</dbReference>
<evidence type="ECO:0008006" key="3">
    <source>
        <dbReference type="Google" id="ProtNLM"/>
    </source>
</evidence>
<evidence type="ECO:0000313" key="2">
    <source>
        <dbReference type="Proteomes" id="UP001596495"/>
    </source>
</evidence>
<sequence>MSQGVRAGQASAVLVLLPGAKMHPDDVIRAGWHDILREAGLDLDLHVPDLHLDPAGQVDALAHLANEHLASLRQRYARLWLGGISLGGLLALLQAQRDPAGLQGLCLFAPYPGSRLTTNAIERAGGLEAWVPDDAQRDDVEFQLWLNLREGRPSLPSFLGFGRDDRFAGTMRPLAQRLSRSTVHEVPGGHDWSAWDPLWLTCLAWLSEHGVGKR</sequence>
<dbReference type="SUPFAM" id="SSF53474">
    <property type="entry name" value="alpha/beta-Hydrolases"/>
    <property type="match status" value="1"/>
</dbReference>
<dbReference type="Proteomes" id="UP001596495">
    <property type="component" value="Unassembled WGS sequence"/>
</dbReference>
<name>A0ABW2R469_9BURK</name>
<dbReference type="EMBL" id="JBHTBX010000001">
    <property type="protein sequence ID" value="MFC7433205.1"/>
    <property type="molecule type" value="Genomic_DNA"/>
</dbReference>
<comment type="caution">
    <text evidence="1">The sequence shown here is derived from an EMBL/GenBank/DDBJ whole genome shotgun (WGS) entry which is preliminary data.</text>
</comment>
<proteinExistence type="predicted"/>
<dbReference type="InterPro" id="IPR029058">
    <property type="entry name" value="AB_hydrolase_fold"/>
</dbReference>